<protein>
    <submittedName>
        <fullName evidence="1">Uncharacterized protein</fullName>
    </submittedName>
</protein>
<sequence length="70" mass="8006">MATELFPSSFRCDCGEELDFSEGTIHEMKKMSKNKHVRLGEGKHTIIFHKGEAKEILCPKFKKCAITSFE</sequence>
<reference evidence="1 2" key="1">
    <citation type="submission" date="2019-11" db="EMBL/GenBank/DDBJ databases">
        <title>Comparative genomics of hydrocarbon-degrading Desulfosarcina strains.</title>
        <authorList>
            <person name="Watanabe M."/>
            <person name="Kojima H."/>
            <person name="Fukui M."/>
        </authorList>
    </citation>
    <scope>NUCLEOTIDE SEQUENCE [LARGE SCALE GENOMIC DNA]</scope>
    <source>
        <strain evidence="1 2">28bB2T</strain>
    </source>
</reference>
<organism evidence="1 2">
    <name type="scientific">Desulfosarcina ovata subsp. sediminis</name>
    <dbReference type="NCBI Taxonomy" id="885957"/>
    <lineage>
        <taxon>Bacteria</taxon>
        <taxon>Pseudomonadati</taxon>
        <taxon>Thermodesulfobacteriota</taxon>
        <taxon>Desulfobacteria</taxon>
        <taxon>Desulfobacterales</taxon>
        <taxon>Desulfosarcinaceae</taxon>
        <taxon>Desulfosarcina</taxon>
    </lineage>
</organism>
<dbReference type="RefSeq" id="WP_155324428.1">
    <property type="nucleotide sequence ID" value="NZ_AP021876.1"/>
</dbReference>
<dbReference type="KEGG" id="dov:DSCO28_50990"/>
<dbReference type="AlphaFoldDB" id="A0A5K7ZW94"/>
<name>A0A5K7ZW94_9BACT</name>
<evidence type="ECO:0000313" key="1">
    <source>
        <dbReference type="EMBL" id="BBO84533.1"/>
    </source>
</evidence>
<gene>
    <name evidence="1" type="ORF">DSCO28_50990</name>
</gene>
<accession>A0A5K7ZW94</accession>
<evidence type="ECO:0000313" key="2">
    <source>
        <dbReference type="Proteomes" id="UP000425960"/>
    </source>
</evidence>
<dbReference type="EMBL" id="AP021876">
    <property type="protein sequence ID" value="BBO84533.1"/>
    <property type="molecule type" value="Genomic_DNA"/>
</dbReference>
<dbReference type="Proteomes" id="UP000425960">
    <property type="component" value="Chromosome"/>
</dbReference>
<proteinExistence type="predicted"/>